<gene>
    <name evidence="2" type="ORF">SPAPADRAFT_157326</name>
</gene>
<keyword evidence="3" id="KW-1185">Reference proteome</keyword>
<dbReference type="eggNOG" id="ENOG502SZUG">
    <property type="taxonomic scope" value="Eukaryota"/>
</dbReference>
<dbReference type="AlphaFoldDB" id="G3AU05"/>
<dbReference type="Proteomes" id="UP000000709">
    <property type="component" value="Unassembled WGS sequence"/>
</dbReference>
<dbReference type="GeneID" id="18871074"/>
<evidence type="ECO:0000313" key="3">
    <source>
        <dbReference type="Proteomes" id="UP000000709"/>
    </source>
</evidence>
<proteinExistence type="predicted"/>
<dbReference type="KEGG" id="spaa:SPAPADRAFT_157326"/>
<accession>G3AU05</accession>
<name>G3AU05_SPAPN</name>
<sequence length="684" mass="77773">MPLPFTRQQIEAPLLNSVPSNIIPIIHPPATINDYFTDVRTDLTNTKLSNQVTGIIQKFPPPLPPFPPQSPQSDDELDDDERGGIMVPFIYPPPPIINPDTLPYSLASFKSRLEQVKSTMVRIFVQAPPLPFPPPNYMAYPLSANKSTLIPADVFQSFISASEELPRTDMVVASAAGSLFDMREQANDEGFNIEDFERTRRYNNPRSEQSYDDENESEESDEEDADGYDEDGEQLEYLNRIDTTDYLDPFENDNRRDVFQINMRSPAYETVSKKLSKLKDANYHEKTKSNRENEYEFAQGMTRSFLESLSPSDIIDNPGKDITLQSGSNRERRRSELVKSMNTVEEFNEENRDEIYRMKKNQLLNRLHNLRNSKITFTSVETEDEELDQFRQLAEIERDEQLIQLKLSENYELLKTSLVFYEDSNKAYKNLNLVLINKLEKLKNFFVYQRDLFTEYLERKQDIFDIKSKESQKLFNGISNRNYSQEIKNIIKSSIINEQEQHLKPVEIPDHDLTTLATDTSHVLVHDFMPLITPEEFSIITGDIPRKSKLSNNAKDNKPATNMKHHIFQNSLYDRMTSGSDTNASDANISSGAASGSGSTTAGPKRRGRRSAQSLQQAGGASGNTGNGSSKNSDTRDGLGVKYSEAALISKITKHFVGPQSAMPDELTNDLDMMGIQTRWPVSK</sequence>
<feature type="compositionally biased region" description="Polar residues" evidence="1">
    <location>
        <begin position="578"/>
        <end position="589"/>
    </location>
</feature>
<feature type="region of interest" description="Disordered" evidence="1">
    <location>
        <begin position="59"/>
        <end position="82"/>
    </location>
</feature>
<evidence type="ECO:0000313" key="2">
    <source>
        <dbReference type="EMBL" id="EGW30380.1"/>
    </source>
</evidence>
<feature type="region of interest" description="Disordered" evidence="1">
    <location>
        <begin position="190"/>
        <end position="231"/>
    </location>
</feature>
<dbReference type="RefSeq" id="XP_007377351.1">
    <property type="nucleotide sequence ID" value="XM_007377289.1"/>
</dbReference>
<feature type="region of interest" description="Disordered" evidence="1">
    <location>
        <begin position="578"/>
        <end position="638"/>
    </location>
</feature>
<protein>
    <submittedName>
        <fullName evidence="2">Uncharacterized protein</fullName>
    </submittedName>
</protein>
<dbReference type="OrthoDB" id="4082517at2759"/>
<organism evidence="3">
    <name type="scientific">Spathaspora passalidarum (strain NRRL Y-27907 / 11-Y1)</name>
    <dbReference type="NCBI Taxonomy" id="619300"/>
    <lineage>
        <taxon>Eukaryota</taxon>
        <taxon>Fungi</taxon>
        <taxon>Dikarya</taxon>
        <taxon>Ascomycota</taxon>
        <taxon>Saccharomycotina</taxon>
        <taxon>Pichiomycetes</taxon>
        <taxon>Debaryomycetaceae</taxon>
        <taxon>Spathaspora</taxon>
    </lineage>
</organism>
<feature type="compositionally biased region" description="Pro residues" evidence="1">
    <location>
        <begin position="59"/>
        <end position="70"/>
    </location>
</feature>
<feature type="compositionally biased region" description="Low complexity" evidence="1">
    <location>
        <begin position="590"/>
        <end position="603"/>
    </location>
</feature>
<dbReference type="OMA" id="PPNYMAY"/>
<dbReference type="STRING" id="619300.G3AU05"/>
<dbReference type="HOGENOM" id="CLU_014396_0_0_1"/>
<evidence type="ECO:0000256" key="1">
    <source>
        <dbReference type="SAM" id="MobiDB-lite"/>
    </source>
</evidence>
<dbReference type="EMBL" id="GL996505">
    <property type="protein sequence ID" value="EGW30380.1"/>
    <property type="molecule type" value="Genomic_DNA"/>
</dbReference>
<reference evidence="2 3" key="1">
    <citation type="journal article" date="2011" name="Proc. Natl. Acad. Sci. U.S.A.">
        <title>Comparative genomics of xylose-fermenting fungi for enhanced biofuel production.</title>
        <authorList>
            <person name="Wohlbach D.J."/>
            <person name="Kuo A."/>
            <person name="Sato T.K."/>
            <person name="Potts K.M."/>
            <person name="Salamov A.A."/>
            <person name="LaButti K.M."/>
            <person name="Sun H."/>
            <person name="Clum A."/>
            <person name="Pangilinan J.L."/>
            <person name="Lindquist E.A."/>
            <person name="Lucas S."/>
            <person name="Lapidus A."/>
            <person name="Jin M."/>
            <person name="Gunawan C."/>
            <person name="Balan V."/>
            <person name="Dale B.E."/>
            <person name="Jeffries T.W."/>
            <person name="Zinkel R."/>
            <person name="Barry K.W."/>
            <person name="Grigoriev I.V."/>
            <person name="Gasch A.P."/>
        </authorList>
    </citation>
    <scope>NUCLEOTIDE SEQUENCE [LARGE SCALE GENOMIC DNA]</scope>
    <source>
        <strain evidence="3">NRRL Y-27907 / 11-Y1</strain>
    </source>
</reference>
<dbReference type="InParanoid" id="G3AU05"/>
<feature type="compositionally biased region" description="Acidic residues" evidence="1">
    <location>
        <begin position="210"/>
        <end position="231"/>
    </location>
</feature>